<dbReference type="Pfam" id="PF13598">
    <property type="entry name" value="DUF4139"/>
    <property type="match status" value="1"/>
</dbReference>
<sequence>MSTTTNAINGEESKLLKPAIKTSIVRFNINQQCPIQNVTVYNDRAEVTRLLKHHFDAEGTYDLVFEGFSPFVDQTSLHVSGGTGKACTILEVSYQTCYEKTSLDVDSTSLDQLQNEFQLVVADIAAHQREIARLGKQRTWLDGRAAKLMNQDGEIKSNDLGAMDQFMDFYRKTLAKLDDQTTEEEKEVKKLIERKDGLQTKIDQHGAASDASRRKERREVTITVHIGTSNVDVGLELSYLISNCSWKASYDVRVSSTDVSNQRTQLTYYGIITNKSQENWIDAQLSLSTAKPSLGGAPPKLSTLKIEYYQPRYESRSYDCALLDEGLCDMKYSLSTSGLAAEEVPRSRKAKGFVSFRGRSALASKPLSEDDEDYDRAQNIVNVLSTTTEASMSSSSFAIPRRATIEADGKPHKVTIAVLDLSSSFVYTVVPKLSLHAYLKATTTNTSDKQLLAGPVAVFMDNNFVTNSTIDNVCMGDTFDLPLGTDASVKVEYKPVKTNTETQGLVSKTNHETVHRETRIVNTKLSDITVHVYDQVPRSSYEKIKVKLLVPDLRTKQANTVYTVTMNDQNNLEWKCLLKSKTDCRLPLEYTLEWPKEKRIDYKEE</sequence>
<evidence type="ECO:0000313" key="4">
    <source>
        <dbReference type="EMBL" id="CAF1298264.1"/>
    </source>
</evidence>
<evidence type="ECO:0000256" key="1">
    <source>
        <dbReference type="SAM" id="Coils"/>
    </source>
</evidence>
<reference evidence="4" key="1">
    <citation type="submission" date="2021-02" db="EMBL/GenBank/DDBJ databases">
        <authorList>
            <person name="Nowell W R."/>
        </authorList>
    </citation>
    <scope>NUCLEOTIDE SEQUENCE</scope>
</reference>
<accession>A0A815DJP8</accession>
<dbReference type="PANTHER" id="PTHR31005">
    <property type="entry name" value="DUF4139 DOMAIN-CONTAINING PROTEIN"/>
    <property type="match status" value="1"/>
</dbReference>
<dbReference type="Proteomes" id="UP000663828">
    <property type="component" value="Unassembled WGS sequence"/>
</dbReference>
<comment type="caution">
    <text evidence="4">The sequence shown here is derived from an EMBL/GenBank/DDBJ whole genome shotgun (WGS) entry which is preliminary data.</text>
</comment>
<evidence type="ECO:0000259" key="3">
    <source>
        <dbReference type="Pfam" id="PF13600"/>
    </source>
</evidence>
<dbReference type="EMBL" id="CAJNOR010002465">
    <property type="protein sequence ID" value="CAF1298264.1"/>
    <property type="molecule type" value="Genomic_DNA"/>
</dbReference>
<dbReference type="NCBIfam" id="TIGR02231">
    <property type="entry name" value="mucoidy inhibitor MuiA family protein"/>
    <property type="match status" value="1"/>
</dbReference>
<dbReference type="Pfam" id="PF13600">
    <property type="entry name" value="DUF4140"/>
    <property type="match status" value="1"/>
</dbReference>
<evidence type="ECO:0008006" key="6">
    <source>
        <dbReference type="Google" id="ProtNLM"/>
    </source>
</evidence>
<evidence type="ECO:0000313" key="5">
    <source>
        <dbReference type="Proteomes" id="UP000663828"/>
    </source>
</evidence>
<name>A0A815DJP8_ADIRI</name>
<keyword evidence="5" id="KW-1185">Reference proteome</keyword>
<protein>
    <recommendedName>
        <fullName evidence="6">Mucoidy inhibitor A</fullName>
    </recommendedName>
</protein>
<feature type="coiled-coil region" evidence="1">
    <location>
        <begin position="167"/>
        <end position="201"/>
    </location>
</feature>
<feature type="domain" description="DUF4140" evidence="3">
    <location>
        <begin position="38"/>
        <end position="138"/>
    </location>
</feature>
<gene>
    <name evidence="4" type="ORF">XAT740_LOCUS28720</name>
</gene>
<dbReference type="PANTHER" id="PTHR31005:SF8">
    <property type="entry name" value="DUF4139 DOMAIN-CONTAINING PROTEIN"/>
    <property type="match status" value="1"/>
</dbReference>
<organism evidence="4 5">
    <name type="scientific">Adineta ricciae</name>
    <name type="common">Rotifer</name>
    <dbReference type="NCBI Taxonomy" id="249248"/>
    <lineage>
        <taxon>Eukaryota</taxon>
        <taxon>Metazoa</taxon>
        <taxon>Spiralia</taxon>
        <taxon>Gnathifera</taxon>
        <taxon>Rotifera</taxon>
        <taxon>Eurotatoria</taxon>
        <taxon>Bdelloidea</taxon>
        <taxon>Adinetida</taxon>
        <taxon>Adinetidae</taxon>
        <taxon>Adineta</taxon>
    </lineage>
</organism>
<feature type="domain" description="DUF4139" evidence="2">
    <location>
        <begin position="235"/>
        <end position="596"/>
    </location>
</feature>
<evidence type="ECO:0000259" key="2">
    <source>
        <dbReference type="Pfam" id="PF13598"/>
    </source>
</evidence>
<dbReference type="AlphaFoldDB" id="A0A815DJP8"/>
<dbReference type="InterPro" id="IPR025554">
    <property type="entry name" value="DUF4140"/>
</dbReference>
<proteinExistence type="predicted"/>
<dbReference type="InterPro" id="IPR037291">
    <property type="entry name" value="DUF4139"/>
</dbReference>
<dbReference type="InterPro" id="IPR011935">
    <property type="entry name" value="CHP02231"/>
</dbReference>
<keyword evidence="1" id="KW-0175">Coiled coil</keyword>